<evidence type="ECO:0008006" key="4">
    <source>
        <dbReference type="Google" id="ProtNLM"/>
    </source>
</evidence>
<dbReference type="RefSeq" id="WP_007487383.1">
    <property type="nucleotide sequence ID" value="NZ_CABJFV010000011.1"/>
</dbReference>
<protein>
    <recommendedName>
        <fullName evidence="4">DUF3575 domain-containing protein</fullName>
    </recommendedName>
</protein>
<organism evidence="2 3">
    <name type="scientific">Bacteroides nordii</name>
    <dbReference type="NCBI Taxonomy" id="291645"/>
    <lineage>
        <taxon>Bacteria</taxon>
        <taxon>Pseudomonadati</taxon>
        <taxon>Bacteroidota</taxon>
        <taxon>Bacteroidia</taxon>
        <taxon>Bacteroidales</taxon>
        <taxon>Bacteroidaceae</taxon>
        <taxon>Bacteroides</taxon>
    </lineage>
</organism>
<gene>
    <name evidence="2" type="ORF">DW888_14260</name>
</gene>
<accession>A0A413VKE5</accession>
<feature type="signal peptide" evidence="1">
    <location>
        <begin position="1"/>
        <end position="21"/>
    </location>
</feature>
<comment type="caution">
    <text evidence="2">The sequence shown here is derived from an EMBL/GenBank/DDBJ whole genome shotgun (WGS) entry which is preliminary data.</text>
</comment>
<proteinExistence type="predicted"/>
<feature type="chain" id="PRO_5019043933" description="DUF3575 domain-containing protein" evidence="1">
    <location>
        <begin position="22"/>
        <end position="131"/>
    </location>
</feature>
<reference evidence="2 3" key="1">
    <citation type="submission" date="2018-08" db="EMBL/GenBank/DDBJ databases">
        <title>A genome reference for cultivated species of the human gut microbiota.</title>
        <authorList>
            <person name="Zou Y."/>
            <person name="Xue W."/>
            <person name="Luo G."/>
        </authorList>
    </citation>
    <scope>NUCLEOTIDE SEQUENCE [LARGE SCALE GENOMIC DNA]</scope>
    <source>
        <strain evidence="2 3">AM40-30BH</strain>
    </source>
</reference>
<dbReference type="EMBL" id="QSGO01000011">
    <property type="protein sequence ID" value="RHB34046.1"/>
    <property type="molecule type" value="Genomic_DNA"/>
</dbReference>
<dbReference type="AlphaFoldDB" id="A0A413VKE5"/>
<evidence type="ECO:0000313" key="2">
    <source>
        <dbReference type="EMBL" id="RHB34046.1"/>
    </source>
</evidence>
<keyword evidence="1" id="KW-0732">Signal</keyword>
<sequence>MAKFIKVILLLLFAVALHGVANNFFAEKPVETQEHAQVYKVDSQQVSTAQLPYLPEGELSSASQSHQIATSRIQRINLLEYSTSLRALAQQLQQRDAALAQHWGRIYDTTTSFSCHPASEYYVFALRRIII</sequence>
<name>A0A413VKE5_9BACE</name>
<dbReference type="Proteomes" id="UP000284379">
    <property type="component" value="Unassembled WGS sequence"/>
</dbReference>
<dbReference type="GeneID" id="69503824"/>
<evidence type="ECO:0000313" key="3">
    <source>
        <dbReference type="Proteomes" id="UP000284379"/>
    </source>
</evidence>
<evidence type="ECO:0000256" key="1">
    <source>
        <dbReference type="SAM" id="SignalP"/>
    </source>
</evidence>